<dbReference type="SUPFAM" id="SSF161098">
    <property type="entry name" value="MetI-like"/>
    <property type="match status" value="1"/>
</dbReference>
<dbReference type="InterPro" id="IPR000515">
    <property type="entry name" value="MetI-like"/>
</dbReference>
<feature type="transmembrane region" description="Helical" evidence="7">
    <location>
        <begin position="74"/>
        <end position="98"/>
    </location>
</feature>
<evidence type="ECO:0000256" key="7">
    <source>
        <dbReference type="RuleBase" id="RU363032"/>
    </source>
</evidence>
<dbReference type="GO" id="GO:0055085">
    <property type="term" value="P:transmembrane transport"/>
    <property type="evidence" value="ECO:0007669"/>
    <property type="project" value="InterPro"/>
</dbReference>
<feature type="transmembrane region" description="Helical" evidence="7">
    <location>
        <begin position="110"/>
        <end position="132"/>
    </location>
</feature>
<evidence type="ECO:0000313" key="9">
    <source>
        <dbReference type="EMBL" id="EEG72631.1"/>
    </source>
</evidence>
<evidence type="ECO:0000256" key="2">
    <source>
        <dbReference type="ARBA" id="ARBA00022448"/>
    </source>
</evidence>
<dbReference type="PROSITE" id="PS50928">
    <property type="entry name" value="ABC_TM1"/>
    <property type="match status" value="1"/>
</dbReference>
<dbReference type="Proteomes" id="UP000004893">
    <property type="component" value="Unassembled WGS sequence"/>
</dbReference>
<dbReference type="Gene3D" id="1.10.3720.10">
    <property type="entry name" value="MetI-like"/>
    <property type="match status" value="1"/>
</dbReference>
<dbReference type="PANTHER" id="PTHR32243:SF18">
    <property type="entry name" value="INNER MEMBRANE ABC TRANSPORTER PERMEASE PROTEIN YCJP"/>
    <property type="match status" value="1"/>
</dbReference>
<evidence type="ECO:0000256" key="6">
    <source>
        <dbReference type="ARBA" id="ARBA00023136"/>
    </source>
</evidence>
<dbReference type="Pfam" id="PF00528">
    <property type="entry name" value="BPD_transp_1"/>
    <property type="match status" value="1"/>
</dbReference>
<keyword evidence="6 7" id="KW-0472">Membrane</keyword>
<name>C0C594_9FIRM</name>
<keyword evidence="3" id="KW-1003">Cell membrane</keyword>
<keyword evidence="5 7" id="KW-1133">Transmembrane helix</keyword>
<proteinExistence type="inferred from homology"/>
<reference evidence="9" key="2">
    <citation type="submission" date="2013-06" db="EMBL/GenBank/DDBJ databases">
        <title>Draft genome sequence of Clostridium hylemonae (DSM 15053).</title>
        <authorList>
            <person name="Sudarsanam P."/>
            <person name="Ley R."/>
            <person name="Guruge J."/>
            <person name="Turnbaugh P.J."/>
            <person name="Mahowald M."/>
            <person name="Liep D."/>
            <person name="Gordon J."/>
        </authorList>
    </citation>
    <scope>NUCLEOTIDE SEQUENCE</scope>
    <source>
        <strain evidence="9">DSM 15053</strain>
    </source>
</reference>
<keyword evidence="2 7" id="KW-0813">Transport</keyword>
<accession>C0C594</accession>
<dbReference type="RefSeq" id="WP_006444625.1">
    <property type="nucleotide sequence ID" value="NZ_CP036524.1"/>
</dbReference>
<evidence type="ECO:0000259" key="8">
    <source>
        <dbReference type="PROSITE" id="PS50928"/>
    </source>
</evidence>
<comment type="similarity">
    <text evidence="7">Belongs to the binding-protein-dependent transport system permease family.</text>
</comment>
<dbReference type="GO" id="GO:0005886">
    <property type="term" value="C:plasma membrane"/>
    <property type="evidence" value="ECO:0007669"/>
    <property type="project" value="UniProtKB-SubCell"/>
</dbReference>
<feature type="transmembrane region" description="Helical" evidence="7">
    <location>
        <begin position="242"/>
        <end position="263"/>
    </location>
</feature>
<dbReference type="HOGENOM" id="CLU_016047_1_2_9"/>
<keyword evidence="10" id="KW-1185">Reference proteome</keyword>
<dbReference type="CDD" id="cd06261">
    <property type="entry name" value="TM_PBP2"/>
    <property type="match status" value="1"/>
</dbReference>
<protein>
    <submittedName>
        <fullName evidence="9">ABC transporter, permease protein</fullName>
    </submittedName>
</protein>
<evidence type="ECO:0000256" key="4">
    <source>
        <dbReference type="ARBA" id="ARBA00022692"/>
    </source>
</evidence>
<dbReference type="AlphaFoldDB" id="C0C594"/>
<dbReference type="EMBL" id="ABYI02000040">
    <property type="protein sequence ID" value="EEG72631.1"/>
    <property type="molecule type" value="Genomic_DNA"/>
</dbReference>
<dbReference type="PANTHER" id="PTHR32243">
    <property type="entry name" value="MALTOSE TRANSPORT SYSTEM PERMEASE-RELATED"/>
    <property type="match status" value="1"/>
</dbReference>
<dbReference type="OrthoDB" id="27560at2"/>
<sequence length="277" mass="30943">MNKKLTTKILQYFSLLVTLGIIIFPVYWIIISSFKTKDEILTYPPKLFPDTFTLDNYVTAFREYDVLTFLRNSLIVTIATMLLTVIIAAFAAYAMCFFKFAPAKMLTNLLYIMQILPTITMMVPLMTIYRMMGIQNTYASLILTYTASITGIPIALILMTGHFTGIPKELFESAAIDGASPTKAFFKILLPLGMPGIVCTAIYVFVQAWQEFMFAVNLITTPGKYTLPIGLQSFVGMRSTDWGGMMATCTLIAVPAVLLFTLVQNYFVDNMSGAVKE</sequence>
<feature type="transmembrane region" description="Helical" evidence="7">
    <location>
        <begin position="12"/>
        <end position="31"/>
    </location>
</feature>
<evidence type="ECO:0000313" key="10">
    <source>
        <dbReference type="Proteomes" id="UP000004893"/>
    </source>
</evidence>
<feature type="transmembrane region" description="Helical" evidence="7">
    <location>
        <begin position="138"/>
        <end position="163"/>
    </location>
</feature>
<evidence type="ECO:0000256" key="3">
    <source>
        <dbReference type="ARBA" id="ARBA00022475"/>
    </source>
</evidence>
<dbReference type="eggNOG" id="COG0395">
    <property type="taxonomic scope" value="Bacteria"/>
</dbReference>
<gene>
    <name evidence="9" type="ORF">CLOHYLEM_07269</name>
</gene>
<feature type="transmembrane region" description="Helical" evidence="7">
    <location>
        <begin position="184"/>
        <end position="206"/>
    </location>
</feature>
<dbReference type="STRING" id="553973.CLOHYLEM_07269"/>
<reference evidence="9" key="1">
    <citation type="submission" date="2009-02" db="EMBL/GenBank/DDBJ databases">
        <authorList>
            <person name="Fulton L."/>
            <person name="Clifton S."/>
            <person name="Fulton B."/>
            <person name="Xu J."/>
            <person name="Minx P."/>
            <person name="Pepin K.H."/>
            <person name="Johnson M."/>
            <person name="Bhonagiri V."/>
            <person name="Nash W.E."/>
            <person name="Mardis E.R."/>
            <person name="Wilson R.K."/>
        </authorList>
    </citation>
    <scope>NUCLEOTIDE SEQUENCE [LARGE SCALE GENOMIC DNA]</scope>
    <source>
        <strain evidence="9">DSM 15053</strain>
    </source>
</reference>
<comment type="caution">
    <text evidence="9">The sequence shown here is derived from an EMBL/GenBank/DDBJ whole genome shotgun (WGS) entry which is preliminary data.</text>
</comment>
<evidence type="ECO:0000256" key="1">
    <source>
        <dbReference type="ARBA" id="ARBA00004651"/>
    </source>
</evidence>
<evidence type="ECO:0000256" key="5">
    <source>
        <dbReference type="ARBA" id="ARBA00022989"/>
    </source>
</evidence>
<organism evidence="9 10">
    <name type="scientific">[Clostridium] hylemonae DSM 15053</name>
    <dbReference type="NCBI Taxonomy" id="553973"/>
    <lineage>
        <taxon>Bacteria</taxon>
        <taxon>Bacillati</taxon>
        <taxon>Bacillota</taxon>
        <taxon>Clostridia</taxon>
        <taxon>Lachnospirales</taxon>
        <taxon>Lachnospiraceae</taxon>
    </lineage>
</organism>
<dbReference type="InterPro" id="IPR035906">
    <property type="entry name" value="MetI-like_sf"/>
</dbReference>
<comment type="subcellular location">
    <subcellularLocation>
        <location evidence="1 7">Cell membrane</location>
        <topology evidence="1 7">Multi-pass membrane protein</topology>
    </subcellularLocation>
</comment>
<keyword evidence="4 7" id="KW-0812">Transmembrane</keyword>
<dbReference type="InterPro" id="IPR050901">
    <property type="entry name" value="BP-dep_ABC_trans_perm"/>
</dbReference>
<feature type="domain" description="ABC transmembrane type-1" evidence="8">
    <location>
        <begin position="70"/>
        <end position="263"/>
    </location>
</feature>